<dbReference type="Pfam" id="PF18596">
    <property type="entry name" value="Sld7_C"/>
    <property type="match status" value="1"/>
</dbReference>
<evidence type="ECO:0000259" key="1">
    <source>
        <dbReference type="Pfam" id="PF18596"/>
    </source>
</evidence>
<dbReference type="InParanoid" id="A0A448YKZ7"/>
<sequence>MKYIGSNIIRISNARILDQISYPSSLDALSDVRFYKRDLADQANSSALEKLLLDSELKLVNLVDLDNIPFWLFDRSVSSDYLVYTTDPSTEGFFSAVLQASIISSKSATLLLETVKSVREGRYVLVYPVINSEERVEINTALLSFRNSVAVELNKVRNLMLAQKLELGDPESQKTLFLELDEQEKKEDNFFDTYLRKRSLSRQKSFQKPTTASNDGTDPQEVFVGLLDKCILSEFRMRSVGKKISKSEYKELYGLISRSTKFILRDKLRKNEVPAVDEMADIVSELCNVLGG</sequence>
<keyword evidence="3" id="KW-1185">Reference proteome</keyword>
<protein>
    <submittedName>
        <fullName evidence="2">DEKNAAC102366</fullName>
    </submittedName>
</protein>
<gene>
    <name evidence="2" type="ORF">BRENAR_LOCUS2345</name>
</gene>
<name>A0A448YKZ7_BRENA</name>
<dbReference type="EMBL" id="CAACVR010000012">
    <property type="protein sequence ID" value="VEU21612.1"/>
    <property type="molecule type" value="Genomic_DNA"/>
</dbReference>
<proteinExistence type="predicted"/>
<evidence type="ECO:0000313" key="2">
    <source>
        <dbReference type="EMBL" id="VEU21612.1"/>
    </source>
</evidence>
<dbReference type="InterPro" id="IPR041260">
    <property type="entry name" value="Sld7_C"/>
</dbReference>
<feature type="domain" description="Sld7 C-terminal" evidence="1">
    <location>
        <begin position="223"/>
        <end position="289"/>
    </location>
</feature>
<dbReference type="Proteomes" id="UP000290900">
    <property type="component" value="Unassembled WGS sequence"/>
</dbReference>
<accession>A0A448YKZ7</accession>
<dbReference type="AlphaFoldDB" id="A0A448YKZ7"/>
<dbReference type="OrthoDB" id="4096641at2759"/>
<reference evidence="2 3" key="1">
    <citation type="submission" date="2018-12" db="EMBL/GenBank/DDBJ databases">
        <authorList>
            <person name="Tiukova I."/>
            <person name="Dainat J."/>
        </authorList>
    </citation>
    <scope>NUCLEOTIDE SEQUENCE [LARGE SCALE GENOMIC DNA]</scope>
</reference>
<evidence type="ECO:0000313" key="3">
    <source>
        <dbReference type="Proteomes" id="UP000290900"/>
    </source>
</evidence>
<organism evidence="2 3">
    <name type="scientific">Brettanomyces naardenensis</name>
    <name type="common">Yeast</name>
    <dbReference type="NCBI Taxonomy" id="13370"/>
    <lineage>
        <taxon>Eukaryota</taxon>
        <taxon>Fungi</taxon>
        <taxon>Dikarya</taxon>
        <taxon>Ascomycota</taxon>
        <taxon>Saccharomycotina</taxon>
        <taxon>Pichiomycetes</taxon>
        <taxon>Pichiales</taxon>
        <taxon>Pichiaceae</taxon>
        <taxon>Brettanomyces</taxon>
    </lineage>
</organism>